<dbReference type="InParanoid" id="F8Q6H5"/>
<gene>
    <name evidence="1" type="ORF">SERLA73DRAFT_76194</name>
</gene>
<dbReference type="HOGENOM" id="CLU_2414631_0_0_1"/>
<sequence>MAASRRPSLVRFRKYEANTQNDNAGKPVQEMAGTQISIDKGMDDFSCDAELAYVKEKRRKNGMLDCFDFGRGVHPRDVTFCDRMAEGCRTEA</sequence>
<keyword evidence="2" id="KW-1185">Reference proteome</keyword>
<evidence type="ECO:0000313" key="1">
    <source>
        <dbReference type="EMBL" id="EGN96213.1"/>
    </source>
</evidence>
<accession>F8Q6H5</accession>
<name>F8Q6H5_SERL3</name>
<organism evidence="2">
    <name type="scientific">Serpula lacrymans var. lacrymans (strain S7.3)</name>
    <name type="common">Dry rot fungus</name>
    <dbReference type="NCBI Taxonomy" id="936435"/>
    <lineage>
        <taxon>Eukaryota</taxon>
        <taxon>Fungi</taxon>
        <taxon>Dikarya</taxon>
        <taxon>Basidiomycota</taxon>
        <taxon>Agaricomycotina</taxon>
        <taxon>Agaricomycetes</taxon>
        <taxon>Agaricomycetidae</taxon>
        <taxon>Boletales</taxon>
        <taxon>Coniophorineae</taxon>
        <taxon>Serpulaceae</taxon>
        <taxon>Serpula</taxon>
    </lineage>
</organism>
<dbReference type="AlphaFoldDB" id="F8Q6H5"/>
<dbReference type="Proteomes" id="UP000008063">
    <property type="component" value="Unassembled WGS sequence"/>
</dbReference>
<reference evidence="2" key="1">
    <citation type="journal article" date="2011" name="Science">
        <title>The plant cell wall-decomposing machinery underlies the functional diversity of forest fungi.</title>
        <authorList>
            <person name="Eastwood D.C."/>
            <person name="Floudas D."/>
            <person name="Binder M."/>
            <person name="Majcherczyk A."/>
            <person name="Schneider P."/>
            <person name="Aerts A."/>
            <person name="Asiegbu F.O."/>
            <person name="Baker S.E."/>
            <person name="Barry K."/>
            <person name="Bendiksby M."/>
            <person name="Blumentritt M."/>
            <person name="Coutinho P.M."/>
            <person name="Cullen D."/>
            <person name="de Vries R.P."/>
            <person name="Gathman A."/>
            <person name="Goodell B."/>
            <person name="Henrissat B."/>
            <person name="Ihrmark K."/>
            <person name="Kauserud H."/>
            <person name="Kohler A."/>
            <person name="LaButti K."/>
            <person name="Lapidus A."/>
            <person name="Lavin J.L."/>
            <person name="Lee Y.-H."/>
            <person name="Lindquist E."/>
            <person name="Lilly W."/>
            <person name="Lucas S."/>
            <person name="Morin E."/>
            <person name="Murat C."/>
            <person name="Oguiza J.A."/>
            <person name="Park J."/>
            <person name="Pisabarro A.G."/>
            <person name="Riley R."/>
            <person name="Rosling A."/>
            <person name="Salamov A."/>
            <person name="Schmidt O."/>
            <person name="Schmutz J."/>
            <person name="Skrede I."/>
            <person name="Stenlid J."/>
            <person name="Wiebenga A."/>
            <person name="Xie X."/>
            <person name="Kuees U."/>
            <person name="Hibbett D.S."/>
            <person name="Hoffmeister D."/>
            <person name="Hoegberg N."/>
            <person name="Martin F."/>
            <person name="Grigoriev I.V."/>
            <person name="Watkinson S.C."/>
        </authorList>
    </citation>
    <scope>NUCLEOTIDE SEQUENCE [LARGE SCALE GENOMIC DNA]</scope>
    <source>
        <strain evidence="2">strain S7.3</strain>
    </source>
</reference>
<protein>
    <submittedName>
        <fullName evidence="1">Uncharacterized protein</fullName>
    </submittedName>
</protein>
<proteinExistence type="predicted"/>
<evidence type="ECO:0000313" key="2">
    <source>
        <dbReference type="Proteomes" id="UP000008063"/>
    </source>
</evidence>
<dbReference type="EMBL" id="GL945484">
    <property type="protein sequence ID" value="EGN96213.1"/>
    <property type="molecule type" value="Genomic_DNA"/>
</dbReference>